<evidence type="ECO:0008006" key="3">
    <source>
        <dbReference type="Google" id="ProtNLM"/>
    </source>
</evidence>
<proteinExistence type="predicted"/>
<evidence type="ECO:0000313" key="2">
    <source>
        <dbReference type="Proteomes" id="UP000218767"/>
    </source>
</evidence>
<organism evidence="1 2">
    <name type="scientific">SAR86 cluster bacterium</name>
    <dbReference type="NCBI Taxonomy" id="2030880"/>
    <lineage>
        <taxon>Bacteria</taxon>
        <taxon>Pseudomonadati</taxon>
        <taxon>Pseudomonadota</taxon>
        <taxon>Gammaproteobacteria</taxon>
        <taxon>SAR86 cluster</taxon>
    </lineage>
</organism>
<protein>
    <recommendedName>
        <fullName evidence="3">Transglutaminase-like domain-containing protein</fullName>
    </recommendedName>
</protein>
<dbReference type="AlphaFoldDB" id="A0A2A4X0A0"/>
<dbReference type="InterPro" id="IPR010319">
    <property type="entry name" value="Transglutaminase-like_Cys_pept"/>
</dbReference>
<dbReference type="Proteomes" id="UP000218767">
    <property type="component" value="Unassembled WGS sequence"/>
</dbReference>
<accession>A0A2A4X0A0</accession>
<name>A0A2A4X0A0_9GAMM</name>
<gene>
    <name evidence="1" type="ORF">COB20_12210</name>
</gene>
<dbReference type="Gene3D" id="3.10.620.30">
    <property type="match status" value="1"/>
</dbReference>
<sequence length="123" mass="14418">MATGLEKKLRKIFKRVNKNFVFARDPHGENWQMPPLDYDGKQRIEDDCDGFCLACRKLLREVGIPSRLVYCEIERRGHLVVEAQGWILDNLQDKVVANTMLRNYRWLRISGYEAGDPWHEIVG</sequence>
<reference evidence="2" key="1">
    <citation type="submission" date="2017-08" db="EMBL/GenBank/DDBJ databases">
        <title>A dynamic microbial community with high functional redundancy inhabits the cold, oxic subseafloor aquifer.</title>
        <authorList>
            <person name="Tully B.J."/>
            <person name="Wheat C.G."/>
            <person name="Glazer B.T."/>
            <person name="Huber J.A."/>
        </authorList>
    </citation>
    <scope>NUCLEOTIDE SEQUENCE [LARGE SCALE GENOMIC DNA]</scope>
</reference>
<dbReference type="EMBL" id="NVUL01000068">
    <property type="protein sequence ID" value="PCI75761.1"/>
    <property type="molecule type" value="Genomic_DNA"/>
</dbReference>
<comment type="caution">
    <text evidence="1">The sequence shown here is derived from an EMBL/GenBank/DDBJ whole genome shotgun (WGS) entry which is preliminary data.</text>
</comment>
<evidence type="ECO:0000313" key="1">
    <source>
        <dbReference type="EMBL" id="PCI75761.1"/>
    </source>
</evidence>
<dbReference type="Pfam" id="PF06035">
    <property type="entry name" value="Peptidase_C93"/>
    <property type="match status" value="1"/>
</dbReference>